<keyword evidence="4" id="KW-1185">Reference proteome</keyword>
<dbReference type="PANTHER" id="PTHR45376:SF5">
    <property type="entry name" value="CHAPERONE DNAJ-DOMAIN SUPERFAMILY PROTEIN"/>
    <property type="match status" value="1"/>
</dbReference>
<evidence type="ECO:0000256" key="1">
    <source>
        <dbReference type="SAM" id="SignalP"/>
    </source>
</evidence>
<dbReference type="EMBL" id="CM017712">
    <property type="protein sequence ID" value="TYG40619.1"/>
    <property type="molecule type" value="Genomic_DNA"/>
</dbReference>
<feature type="signal peptide" evidence="1">
    <location>
        <begin position="1"/>
        <end position="19"/>
    </location>
</feature>
<keyword evidence="1" id="KW-0732">Signal</keyword>
<dbReference type="InterPro" id="IPR001623">
    <property type="entry name" value="DnaJ_domain"/>
</dbReference>
<dbReference type="CDD" id="cd06257">
    <property type="entry name" value="DnaJ"/>
    <property type="match status" value="1"/>
</dbReference>
<dbReference type="SMART" id="SM00271">
    <property type="entry name" value="DnaJ"/>
    <property type="match status" value="1"/>
</dbReference>
<sequence length="285" mass="33436">MQFSRWRNLFLLKSSLVPAFLPAKQTATVATTHAVSFHSTRFTCEKWKSKWNFDERSTRQPTKFTFFICFSKIELLWHFKYCMQTETKRALRNLLFNSDASTISFQDDDPIWKFDRTEGWDSDGSVKKWQSRFSGQHTRKSNHKKRRFRKIFSDDFDHPETMFQTVFGKKCYTWSFSGNFTFRSSESGFEWREKSDWTNQRTEEWEPSSESESVDESYAVGSCSDRAILGLPPTGHLKLEDVKKAFRLSALKWHPDKNQSPSQAMAEEKFKTCVAAYKSLCNALA</sequence>
<evidence type="ECO:0000313" key="3">
    <source>
        <dbReference type="EMBL" id="TYG40619.1"/>
    </source>
</evidence>
<dbReference type="Pfam" id="PF00226">
    <property type="entry name" value="DnaJ"/>
    <property type="match status" value="1"/>
</dbReference>
<reference evidence="3 4" key="1">
    <citation type="submission" date="2019-06" db="EMBL/GenBank/DDBJ databases">
        <title>WGS assembly of Gossypium darwinii.</title>
        <authorList>
            <person name="Chen Z.J."/>
            <person name="Sreedasyam A."/>
            <person name="Ando A."/>
            <person name="Song Q."/>
            <person name="De L."/>
            <person name="Hulse-Kemp A."/>
            <person name="Ding M."/>
            <person name="Ye W."/>
            <person name="Kirkbride R."/>
            <person name="Jenkins J."/>
            <person name="Plott C."/>
            <person name="Lovell J."/>
            <person name="Lin Y.-M."/>
            <person name="Vaughn R."/>
            <person name="Liu B."/>
            <person name="Li W."/>
            <person name="Simpson S."/>
            <person name="Scheffler B."/>
            <person name="Saski C."/>
            <person name="Grover C."/>
            <person name="Hu G."/>
            <person name="Conover J."/>
            <person name="Carlson J."/>
            <person name="Shu S."/>
            <person name="Boston L."/>
            <person name="Williams M."/>
            <person name="Peterson D."/>
            <person name="Mcgee K."/>
            <person name="Jones D."/>
            <person name="Wendel J."/>
            <person name="Stelly D."/>
            <person name="Grimwood J."/>
            <person name="Schmutz J."/>
        </authorList>
    </citation>
    <scope>NUCLEOTIDE SEQUENCE [LARGE SCALE GENOMIC DNA]</scope>
    <source>
        <strain evidence="3">1808015.09</strain>
    </source>
</reference>
<dbReference type="SUPFAM" id="SSF46565">
    <property type="entry name" value="Chaperone J-domain"/>
    <property type="match status" value="1"/>
</dbReference>
<dbReference type="PROSITE" id="PS50076">
    <property type="entry name" value="DNAJ_2"/>
    <property type="match status" value="1"/>
</dbReference>
<evidence type="ECO:0000313" key="4">
    <source>
        <dbReference type="Proteomes" id="UP000323506"/>
    </source>
</evidence>
<organism evidence="3 4">
    <name type="scientific">Gossypium darwinii</name>
    <name type="common">Darwin's cotton</name>
    <name type="synonym">Gossypium barbadense var. darwinii</name>
    <dbReference type="NCBI Taxonomy" id="34276"/>
    <lineage>
        <taxon>Eukaryota</taxon>
        <taxon>Viridiplantae</taxon>
        <taxon>Streptophyta</taxon>
        <taxon>Embryophyta</taxon>
        <taxon>Tracheophyta</taxon>
        <taxon>Spermatophyta</taxon>
        <taxon>Magnoliopsida</taxon>
        <taxon>eudicotyledons</taxon>
        <taxon>Gunneridae</taxon>
        <taxon>Pentapetalae</taxon>
        <taxon>rosids</taxon>
        <taxon>malvids</taxon>
        <taxon>Malvales</taxon>
        <taxon>Malvaceae</taxon>
        <taxon>Malvoideae</taxon>
        <taxon>Gossypium</taxon>
    </lineage>
</organism>
<proteinExistence type="predicted"/>
<protein>
    <recommendedName>
        <fullName evidence="2">J domain-containing protein</fullName>
    </recommendedName>
</protein>
<dbReference type="PANTHER" id="PTHR45376">
    <property type="entry name" value="CHAPERONE DNAJ-DOMAIN SUPERFAMILY PROTEIN-RELATED"/>
    <property type="match status" value="1"/>
</dbReference>
<feature type="domain" description="J" evidence="2">
    <location>
        <begin position="224"/>
        <end position="285"/>
    </location>
</feature>
<dbReference type="InterPro" id="IPR036869">
    <property type="entry name" value="J_dom_sf"/>
</dbReference>
<dbReference type="Proteomes" id="UP000323506">
    <property type="component" value="Chromosome D12"/>
</dbReference>
<accession>A0A5D2A8B5</accession>
<name>A0A5D2A8B5_GOSDA</name>
<gene>
    <name evidence="3" type="ORF">ES288_D12G107300v1</name>
</gene>
<feature type="chain" id="PRO_5022964549" description="J domain-containing protein" evidence="1">
    <location>
        <begin position="20"/>
        <end position="285"/>
    </location>
</feature>
<evidence type="ECO:0000259" key="2">
    <source>
        <dbReference type="PROSITE" id="PS50076"/>
    </source>
</evidence>
<dbReference type="Gene3D" id="1.10.287.110">
    <property type="entry name" value="DnaJ domain"/>
    <property type="match status" value="1"/>
</dbReference>
<dbReference type="AlphaFoldDB" id="A0A5D2A8B5"/>